<evidence type="ECO:0000313" key="2">
    <source>
        <dbReference type="Proteomes" id="UP001234178"/>
    </source>
</evidence>
<organism evidence="1 2">
    <name type="scientific">Daphnia magna</name>
    <dbReference type="NCBI Taxonomy" id="35525"/>
    <lineage>
        <taxon>Eukaryota</taxon>
        <taxon>Metazoa</taxon>
        <taxon>Ecdysozoa</taxon>
        <taxon>Arthropoda</taxon>
        <taxon>Crustacea</taxon>
        <taxon>Branchiopoda</taxon>
        <taxon>Diplostraca</taxon>
        <taxon>Cladocera</taxon>
        <taxon>Anomopoda</taxon>
        <taxon>Daphniidae</taxon>
        <taxon>Daphnia</taxon>
    </lineage>
</organism>
<dbReference type="Proteomes" id="UP001234178">
    <property type="component" value="Unassembled WGS sequence"/>
</dbReference>
<dbReference type="EMBL" id="JAOYFB010000005">
    <property type="protein sequence ID" value="KAK4015154.1"/>
    <property type="molecule type" value="Genomic_DNA"/>
</dbReference>
<name>A0ABQ9ZQF4_9CRUS</name>
<keyword evidence="2" id="KW-1185">Reference proteome</keyword>
<sequence length="150" mass="16230">MSVVRVPLDLRLVISSRVLVTASLSDNEDDATVCIAELESQNTITSGGWSSRLYMCLSACSMPFSSAVKILDPAVGVHAFSKPKDAGGASSLPNRFGSDELLSHFVHWVAGLVAHFYQEGFCACFGVQDFHRCGLSRAKDRPKDRAANHN</sequence>
<comment type="caution">
    <text evidence="1">The sequence shown here is derived from an EMBL/GenBank/DDBJ whole genome shotgun (WGS) entry which is preliminary data.</text>
</comment>
<reference evidence="1 2" key="1">
    <citation type="journal article" date="2023" name="Nucleic Acids Res.">
        <title>The hologenome of Daphnia magna reveals possible DNA methylation and microbiome-mediated evolution of the host genome.</title>
        <authorList>
            <person name="Chaturvedi A."/>
            <person name="Li X."/>
            <person name="Dhandapani V."/>
            <person name="Marshall H."/>
            <person name="Kissane S."/>
            <person name="Cuenca-Cambronero M."/>
            <person name="Asole G."/>
            <person name="Calvet F."/>
            <person name="Ruiz-Romero M."/>
            <person name="Marangio P."/>
            <person name="Guigo R."/>
            <person name="Rago D."/>
            <person name="Mirbahai L."/>
            <person name="Eastwood N."/>
            <person name="Colbourne J.K."/>
            <person name="Zhou J."/>
            <person name="Mallon E."/>
            <person name="Orsini L."/>
        </authorList>
    </citation>
    <scope>NUCLEOTIDE SEQUENCE [LARGE SCALE GENOMIC DNA]</scope>
    <source>
        <strain evidence="1">LRV0_1</strain>
    </source>
</reference>
<gene>
    <name evidence="1" type="ORF">OUZ56_030142</name>
</gene>
<accession>A0ABQ9ZQF4</accession>
<proteinExistence type="predicted"/>
<evidence type="ECO:0000313" key="1">
    <source>
        <dbReference type="EMBL" id="KAK4015154.1"/>
    </source>
</evidence>
<protein>
    <submittedName>
        <fullName evidence="1">Uncharacterized protein</fullName>
    </submittedName>
</protein>